<feature type="repeat" description="TPR" evidence="3">
    <location>
        <begin position="283"/>
        <end position="316"/>
    </location>
</feature>
<sequence>MKNYLLILLLLIFVKMHGQLAAADSLLSIGDYKNAIEIYKTTDDSYFKLARAYSQLGDVHSALSSYQEGFKKDSLSVQPRFEYARLALGNNDPATAFDVLDKLIVEFPENATYRYYMGKTYVGLGREDDAVSSFAKAVSLNVSYRAARIELVKILIKKRMFNNAILNAKKGLALYENDLKLNSLIAQAYLGAKRYDMAIKHFELLFKLGYDTDYNRKNLAWSYLNDSQWQRAVDNYKIYNEVYEDGNSLIYFNMSRAYLKLGELDLAQQCIESSIAFKTPELHQEFLQLATIYVKKGDYKNAFYATRTAKKEKPENDFIGYQYVLAADQFYADKAKKLEFYEEFISQYPNSSFMEYVEARSKDLRKEIFLAAKK</sequence>
<reference evidence="5 6" key="1">
    <citation type="submission" date="2018-02" db="EMBL/GenBank/DDBJ databases">
        <title>Genomic Encyclopedia of Archaeal and Bacterial Type Strains, Phase II (KMG-II): from individual species to whole genera.</title>
        <authorList>
            <person name="Goeker M."/>
        </authorList>
    </citation>
    <scope>NUCLEOTIDE SEQUENCE [LARGE SCALE GENOMIC DNA]</scope>
    <source>
        <strain evidence="5 6">DSM 16809</strain>
    </source>
</reference>
<dbReference type="PANTHER" id="PTHR44858">
    <property type="entry name" value="TETRATRICOPEPTIDE REPEAT PROTEIN 6"/>
    <property type="match status" value="1"/>
</dbReference>
<dbReference type="Pfam" id="PF13181">
    <property type="entry name" value="TPR_8"/>
    <property type="match status" value="2"/>
</dbReference>
<keyword evidence="1" id="KW-0677">Repeat</keyword>
<dbReference type="Gene3D" id="1.25.40.10">
    <property type="entry name" value="Tetratricopeptide repeat domain"/>
    <property type="match status" value="3"/>
</dbReference>
<comment type="caution">
    <text evidence="5">The sequence shown here is derived from an EMBL/GenBank/DDBJ whole genome shotgun (WGS) entry which is preliminary data.</text>
</comment>
<dbReference type="SUPFAM" id="SSF48452">
    <property type="entry name" value="TPR-like"/>
    <property type="match status" value="1"/>
</dbReference>
<evidence type="ECO:0000256" key="3">
    <source>
        <dbReference type="PROSITE-ProRule" id="PRU00339"/>
    </source>
</evidence>
<dbReference type="InterPro" id="IPR011990">
    <property type="entry name" value="TPR-like_helical_dom_sf"/>
</dbReference>
<dbReference type="Proteomes" id="UP000239002">
    <property type="component" value="Unassembled WGS sequence"/>
</dbReference>
<organism evidence="5 6">
    <name type="scientific">Nonlabens xylanidelens</name>
    <dbReference type="NCBI Taxonomy" id="191564"/>
    <lineage>
        <taxon>Bacteria</taxon>
        <taxon>Pseudomonadati</taxon>
        <taxon>Bacteroidota</taxon>
        <taxon>Flavobacteriia</taxon>
        <taxon>Flavobacteriales</taxon>
        <taxon>Flavobacteriaceae</taxon>
        <taxon>Nonlabens</taxon>
    </lineage>
</organism>
<dbReference type="EMBL" id="PTJE01000001">
    <property type="protein sequence ID" value="PPK96291.1"/>
    <property type="molecule type" value="Genomic_DNA"/>
</dbReference>
<gene>
    <name evidence="5" type="ORF">LY01_00107</name>
</gene>
<keyword evidence="4" id="KW-0732">Signal</keyword>
<evidence type="ECO:0000256" key="4">
    <source>
        <dbReference type="SAM" id="SignalP"/>
    </source>
</evidence>
<evidence type="ECO:0000313" key="5">
    <source>
        <dbReference type="EMBL" id="PPK96291.1"/>
    </source>
</evidence>
<keyword evidence="2 3" id="KW-0802">TPR repeat</keyword>
<dbReference type="InterPro" id="IPR019734">
    <property type="entry name" value="TPR_rpt"/>
</dbReference>
<evidence type="ECO:0000256" key="2">
    <source>
        <dbReference type="ARBA" id="ARBA00022803"/>
    </source>
</evidence>
<evidence type="ECO:0000313" key="6">
    <source>
        <dbReference type="Proteomes" id="UP000239002"/>
    </source>
</evidence>
<dbReference type="PROSITE" id="PS50005">
    <property type="entry name" value="TPR"/>
    <property type="match status" value="2"/>
</dbReference>
<dbReference type="Pfam" id="PF13432">
    <property type="entry name" value="TPR_16"/>
    <property type="match status" value="1"/>
</dbReference>
<accession>A0A2S6IQ50</accession>
<keyword evidence="6" id="KW-1185">Reference proteome</keyword>
<dbReference type="InterPro" id="IPR050498">
    <property type="entry name" value="Ycf3"/>
</dbReference>
<feature type="repeat" description="TPR" evidence="3">
    <location>
        <begin position="111"/>
        <end position="144"/>
    </location>
</feature>
<evidence type="ECO:0000256" key="1">
    <source>
        <dbReference type="ARBA" id="ARBA00022737"/>
    </source>
</evidence>
<dbReference type="PANTHER" id="PTHR44858:SF1">
    <property type="entry name" value="UDP-N-ACETYLGLUCOSAMINE--PEPTIDE N-ACETYLGLUCOSAMINYLTRANSFERASE SPINDLY-RELATED"/>
    <property type="match status" value="1"/>
</dbReference>
<feature type="chain" id="PRO_5015428894" evidence="4">
    <location>
        <begin position="22"/>
        <end position="374"/>
    </location>
</feature>
<feature type="signal peptide" evidence="4">
    <location>
        <begin position="1"/>
        <end position="21"/>
    </location>
</feature>
<proteinExistence type="predicted"/>
<name>A0A2S6IQ50_9FLAO</name>
<dbReference type="RefSeq" id="WP_104513865.1">
    <property type="nucleotide sequence ID" value="NZ_MQVW01000022.1"/>
</dbReference>
<dbReference type="OrthoDB" id="9810596at2"/>
<dbReference type="SMART" id="SM00028">
    <property type="entry name" value="TPR"/>
    <property type="match status" value="6"/>
</dbReference>
<protein>
    <submittedName>
        <fullName evidence="5">Tetratricopeptide repeat protein</fullName>
    </submittedName>
</protein>
<dbReference type="AlphaFoldDB" id="A0A2S6IQ50"/>